<protein>
    <submittedName>
        <fullName evidence="4">Sulfotransferase</fullName>
    </submittedName>
</protein>
<dbReference type="Gene3D" id="3.40.50.300">
    <property type="entry name" value="P-loop containing nucleotide triphosphate hydrolases"/>
    <property type="match status" value="1"/>
</dbReference>
<organism evidence="4 5">
    <name type="scientific">Methanocaldococcus infernus (strain DSM 11812 / JCM 15783 / ME)</name>
    <dbReference type="NCBI Taxonomy" id="573063"/>
    <lineage>
        <taxon>Archaea</taxon>
        <taxon>Methanobacteriati</taxon>
        <taxon>Methanobacteriota</taxon>
        <taxon>Methanomada group</taxon>
        <taxon>Methanococci</taxon>
        <taxon>Methanococcales</taxon>
        <taxon>Methanocaldococcaceae</taxon>
        <taxon>Methanocaldococcus</taxon>
    </lineage>
</organism>
<reference evidence="4" key="1">
    <citation type="submission" date="2010-04" db="EMBL/GenBank/DDBJ databases">
        <title>Complete sequence of Methanocaldococcus infernus ME.</title>
        <authorList>
            <consortium name="US DOE Joint Genome Institute"/>
            <person name="Lucas S."/>
            <person name="Copeland A."/>
            <person name="Lapidus A."/>
            <person name="Cheng J.-F."/>
            <person name="Bruce D."/>
            <person name="Goodwin L."/>
            <person name="Pitluck S."/>
            <person name="Munk A.C."/>
            <person name="Detter J.C."/>
            <person name="Han C."/>
            <person name="Tapia R."/>
            <person name="Land M."/>
            <person name="Hauser L."/>
            <person name="Kyrpides N."/>
            <person name="Mikhailova N."/>
            <person name="Sieprawska-Lupa M."/>
            <person name="Whitman W.B."/>
            <person name="Woyke T."/>
        </authorList>
    </citation>
    <scope>NUCLEOTIDE SEQUENCE [LARGE SCALE GENOMIC DNA]</scope>
    <source>
        <strain evidence="4">ME</strain>
    </source>
</reference>
<sequence length="308" mass="36821">MKDNTESKLPNFLIVGAAKSGTTSLYHYLKEHPEIYMSPIKEPKFITSNFLKFPFQGIGDHLVERSIIKTWEDYTKLFSKVKNEKAIGEASADTLYYYKNSIKYIKKYLGEPKIIIILRNPIDRAFSAYLHLLRDNREYLTFEEALKVEKKRIKLNWDFIWHYKNVGFYYKQVKAYMKYFSEVKIYLYDDLKKDTLKVVQDIYKFLEVNDSFVPTSIKIKFNVSGIPKNRFLHRFLTQPNPLKSVIKPFAKALIPKDMREKIMNKLIQINLEKLQMKPETRSYLKNLYRKDILRLQDVIERDLSHWLK</sequence>
<dbReference type="Pfam" id="PF00685">
    <property type="entry name" value="Sulfotransfer_1"/>
    <property type="match status" value="1"/>
</dbReference>
<gene>
    <name evidence="4" type="ordered locus">Metin_0222</name>
</gene>
<dbReference type="eggNOG" id="arCOG09746">
    <property type="taxonomic scope" value="Archaea"/>
</dbReference>
<keyword evidence="2" id="KW-0325">Glycoprotein</keyword>
<evidence type="ECO:0000256" key="1">
    <source>
        <dbReference type="ARBA" id="ARBA00022679"/>
    </source>
</evidence>
<dbReference type="InterPro" id="IPR037359">
    <property type="entry name" value="NST/OST"/>
</dbReference>
<dbReference type="AlphaFoldDB" id="D5VQP0"/>
<dbReference type="InterPro" id="IPR000863">
    <property type="entry name" value="Sulfotransferase_dom"/>
</dbReference>
<proteinExistence type="predicted"/>
<dbReference type="OrthoDB" id="350962at2157"/>
<keyword evidence="5" id="KW-1185">Reference proteome</keyword>
<dbReference type="GeneID" id="9131222"/>
<feature type="domain" description="Sulfotransferase" evidence="3">
    <location>
        <begin position="10"/>
        <end position="209"/>
    </location>
</feature>
<name>D5VQP0_METIM</name>
<dbReference type="SUPFAM" id="SSF52540">
    <property type="entry name" value="P-loop containing nucleoside triphosphate hydrolases"/>
    <property type="match status" value="1"/>
</dbReference>
<dbReference type="KEGG" id="mif:Metin_0222"/>
<evidence type="ECO:0000313" key="4">
    <source>
        <dbReference type="EMBL" id="ADG12893.1"/>
    </source>
</evidence>
<evidence type="ECO:0000256" key="2">
    <source>
        <dbReference type="ARBA" id="ARBA00023180"/>
    </source>
</evidence>
<dbReference type="GO" id="GO:0008146">
    <property type="term" value="F:sulfotransferase activity"/>
    <property type="evidence" value="ECO:0007669"/>
    <property type="project" value="InterPro"/>
</dbReference>
<keyword evidence="1" id="KW-0808">Transferase</keyword>
<dbReference type="InterPro" id="IPR027417">
    <property type="entry name" value="P-loop_NTPase"/>
</dbReference>
<dbReference type="EMBL" id="CP002009">
    <property type="protein sequence ID" value="ADG12893.1"/>
    <property type="molecule type" value="Genomic_DNA"/>
</dbReference>
<evidence type="ECO:0000259" key="3">
    <source>
        <dbReference type="Pfam" id="PF00685"/>
    </source>
</evidence>
<accession>D5VQP0</accession>
<dbReference type="PANTHER" id="PTHR10605:SF56">
    <property type="entry name" value="BIFUNCTIONAL HEPARAN SULFATE N-DEACETYLASE_N-SULFOTRANSFERASE"/>
    <property type="match status" value="1"/>
</dbReference>
<evidence type="ECO:0000313" key="5">
    <source>
        <dbReference type="Proteomes" id="UP000002061"/>
    </source>
</evidence>
<dbReference type="PANTHER" id="PTHR10605">
    <property type="entry name" value="HEPARAN SULFATE SULFOTRANSFERASE"/>
    <property type="match status" value="1"/>
</dbReference>
<dbReference type="RefSeq" id="WP_013099639.1">
    <property type="nucleotide sequence ID" value="NC_014122.1"/>
</dbReference>
<dbReference type="Proteomes" id="UP000002061">
    <property type="component" value="Chromosome"/>
</dbReference>
<dbReference type="STRING" id="573063.Metin_0222"/>
<dbReference type="HOGENOM" id="CLU_017703_1_1_2"/>